<dbReference type="Proteomes" id="UP001157439">
    <property type="component" value="Unassembled WGS sequence"/>
</dbReference>
<name>A0AA37TPE6_9GAMM</name>
<dbReference type="EMBL" id="BSPO01000002">
    <property type="protein sequence ID" value="GLS83213.1"/>
    <property type="molecule type" value="Genomic_DNA"/>
</dbReference>
<sequence>MPIQGVKVGGSNFESIGPIQGVKTGGSALESIGKVFAYKDTADVISSEYQPPSDMQGLRWHYVYGDALAGSTDSIAATDINVADNVDLEAQIRIFRLITAADTLGSSSIHIRGLSTGLPSPGSWLAAGNWLTPSAIDTGQMYYRVVKISGSTVYNSAGNVATLNVWRLGATATGSIVDNTYAVKRARSPVNSEEKATLRIDIAYLPDGLTLSTSNLVFLKSIDATLQAGGIL</sequence>
<dbReference type="RefSeq" id="WP_095499891.1">
    <property type="nucleotide sequence ID" value="NZ_BSPO01000002.1"/>
</dbReference>
<dbReference type="AlphaFoldDB" id="A0AA37TPE6"/>
<reference evidence="1 2" key="1">
    <citation type="journal article" date="2014" name="Int. J. Syst. Evol. Microbiol.">
        <title>Complete genome sequence of Corynebacterium casei LMG S-19264T (=DSM 44701T), isolated from a smear-ripened cheese.</title>
        <authorList>
            <consortium name="US DOE Joint Genome Institute (JGI-PGF)"/>
            <person name="Walter F."/>
            <person name="Albersmeier A."/>
            <person name="Kalinowski J."/>
            <person name="Ruckert C."/>
        </authorList>
    </citation>
    <scope>NUCLEOTIDE SEQUENCE [LARGE SCALE GENOMIC DNA]</scope>
    <source>
        <strain evidence="1 2">NBRC 112785</strain>
    </source>
</reference>
<accession>A0AA37TPE6</accession>
<proteinExistence type="predicted"/>
<organism evidence="1 2">
    <name type="scientific">Paraferrimonas haliotis</name>
    <dbReference type="NCBI Taxonomy" id="2013866"/>
    <lineage>
        <taxon>Bacteria</taxon>
        <taxon>Pseudomonadati</taxon>
        <taxon>Pseudomonadota</taxon>
        <taxon>Gammaproteobacteria</taxon>
        <taxon>Alteromonadales</taxon>
        <taxon>Ferrimonadaceae</taxon>
        <taxon>Paraferrimonas</taxon>
    </lineage>
</organism>
<comment type="caution">
    <text evidence="1">The sequence shown here is derived from an EMBL/GenBank/DDBJ whole genome shotgun (WGS) entry which is preliminary data.</text>
</comment>
<gene>
    <name evidence="1" type="ORF">GCM10007894_11900</name>
</gene>
<keyword evidence="2" id="KW-1185">Reference proteome</keyword>
<evidence type="ECO:0000313" key="1">
    <source>
        <dbReference type="EMBL" id="GLS83213.1"/>
    </source>
</evidence>
<evidence type="ECO:0000313" key="2">
    <source>
        <dbReference type="Proteomes" id="UP001157439"/>
    </source>
</evidence>
<protein>
    <submittedName>
        <fullName evidence="1">Uncharacterized protein</fullName>
    </submittedName>
</protein>